<gene>
    <name evidence="2" type="ORF">SAMN05421810_104464</name>
</gene>
<evidence type="ECO:0000313" key="3">
    <source>
        <dbReference type="Proteomes" id="UP000198727"/>
    </source>
</evidence>
<keyword evidence="3" id="KW-1185">Reference proteome</keyword>
<evidence type="ECO:0000313" key="2">
    <source>
        <dbReference type="EMBL" id="SFQ09352.1"/>
    </source>
</evidence>
<keyword evidence="1" id="KW-1133">Transmembrane helix</keyword>
<keyword evidence="1" id="KW-0812">Transmembrane</keyword>
<feature type="transmembrane region" description="Helical" evidence="1">
    <location>
        <begin position="21"/>
        <end position="41"/>
    </location>
</feature>
<dbReference type="RefSeq" id="WP_341770874.1">
    <property type="nucleotide sequence ID" value="NZ_FOWW01000004.1"/>
</dbReference>
<sequence length="318" mass="34122">MRGGGRERGEHRVLSTTTITVWAVGLLVVAVLAVVLLWSAVGAPGDSVRLDVIRTAASIVVGTGGAAALLLAARRQRATELDLRQRDHDAAERRITELYGKAADQLGSDKAPVRLAGLYALERLAQDAPPHRQTIVNLVCAYLRMPVGADTEEAEVRQAAHDLLARHLRPGSGREFWGGVAVNLAGATLAKVVLTHCSVTELSLAGATVTGPAVFRGTTVSGVADFRNARFLGIADFRRVGFGRDEKFFRGARFEGEVEFGTRTEVTLTGAGVRVADGVRRRWPRGWVERESPDEPGWAVLIAAPAEPRSAMLRHSDG</sequence>
<accession>A0A1I5VPI7</accession>
<name>A0A1I5VPI7_9PSEU</name>
<organism evidence="2 3">
    <name type="scientific">Amycolatopsis arida</name>
    <dbReference type="NCBI Taxonomy" id="587909"/>
    <lineage>
        <taxon>Bacteria</taxon>
        <taxon>Bacillati</taxon>
        <taxon>Actinomycetota</taxon>
        <taxon>Actinomycetes</taxon>
        <taxon>Pseudonocardiales</taxon>
        <taxon>Pseudonocardiaceae</taxon>
        <taxon>Amycolatopsis</taxon>
    </lineage>
</organism>
<keyword evidence="1" id="KW-0472">Membrane</keyword>
<dbReference type="EMBL" id="FOWW01000004">
    <property type="protein sequence ID" value="SFQ09352.1"/>
    <property type="molecule type" value="Genomic_DNA"/>
</dbReference>
<dbReference type="Pfam" id="PF13576">
    <property type="entry name" value="Pentapeptide_3"/>
    <property type="match status" value="1"/>
</dbReference>
<feature type="transmembrane region" description="Helical" evidence="1">
    <location>
        <begin position="53"/>
        <end position="73"/>
    </location>
</feature>
<dbReference type="Gene3D" id="2.160.20.80">
    <property type="entry name" value="E3 ubiquitin-protein ligase SopA"/>
    <property type="match status" value="1"/>
</dbReference>
<reference evidence="3" key="1">
    <citation type="submission" date="2016-10" db="EMBL/GenBank/DDBJ databases">
        <authorList>
            <person name="Varghese N."/>
            <person name="Submissions S."/>
        </authorList>
    </citation>
    <scope>NUCLEOTIDE SEQUENCE [LARGE SCALE GENOMIC DNA]</scope>
    <source>
        <strain evidence="3">CGMCC 4.5579</strain>
    </source>
</reference>
<evidence type="ECO:0000256" key="1">
    <source>
        <dbReference type="SAM" id="Phobius"/>
    </source>
</evidence>
<dbReference type="STRING" id="587909.SAMN05421810_104464"/>
<dbReference type="AlphaFoldDB" id="A0A1I5VPI7"/>
<dbReference type="Proteomes" id="UP000198727">
    <property type="component" value="Unassembled WGS sequence"/>
</dbReference>
<proteinExistence type="predicted"/>
<dbReference type="InterPro" id="IPR001646">
    <property type="entry name" value="5peptide_repeat"/>
</dbReference>
<protein>
    <submittedName>
        <fullName evidence="2">Uncharacterized protein YjbI, contains pentapeptide repeats</fullName>
    </submittedName>
</protein>